<accession>A0A7X9UD49</accession>
<dbReference type="InterPro" id="IPR001764">
    <property type="entry name" value="Glyco_hydro_3_N"/>
</dbReference>
<dbReference type="Pfam" id="PF00933">
    <property type="entry name" value="Glyco_hydro_3"/>
    <property type="match status" value="1"/>
</dbReference>
<evidence type="ECO:0000256" key="6">
    <source>
        <dbReference type="SAM" id="SignalP"/>
    </source>
</evidence>
<evidence type="ECO:0000313" key="8">
    <source>
        <dbReference type="EMBL" id="NMF56331.1"/>
    </source>
</evidence>
<dbReference type="PANTHER" id="PTHR30480">
    <property type="entry name" value="BETA-HEXOSAMINIDASE-RELATED"/>
    <property type="match status" value="1"/>
</dbReference>
<evidence type="ECO:0000256" key="1">
    <source>
        <dbReference type="ARBA" id="ARBA00001231"/>
    </source>
</evidence>
<dbReference type="AlphaFoldDB" id="A0A7X9UD49"/>
<keyword evidence="5" id="KW-0326">Glycosidase</keyword>
<evidence type="ECO:0000313" key="9">
    <source>
        <dbReference type="Proteomes" id="UP000546970"/>
    </source>
</evidence>
<dbReference type="InterPro" id="IPR036962">
    <property type="entry name" value="Glyco_hydro_3_N_sf"/>
</dbReference>
<dbReference type="PANTHER" id="PTHR30480:SF13">
    <property type="entry name" value="BETA-HEXOSAMINIDASE"/>
    <property type="match status" value="1"/>
</dbReference>
<dbReference type="GO" id="GO:0009254">
    <property type="term" value="P:peptidoglycan turnover"/>
    <property type="evidence" value="ECO:0007669"/>
    <property type="project" value="TreeGrafter"/>
</dbReference>
<dbReference type="Proteomes" id="UP000546970">
    <property type="component" value="Unassembled WGS sequence"/>
</dbReference>
<dbReference type="Gene3D" id="3.20.20.300">
    <property type="entry name" value="Glycoside hydrolase, family 3, N-terminal domain"/>
    <property type="match status" value="1"/>
</dbReference>
<gene>
    <name evidence="8" type="ORF">HF320_08355</name>
</gene>
<dbReference type="InterPro" id="IPR017853">
    <property type="entry name" value="GH"/>
</dbReference>
<dbReference type="GO" id="GO:0005975">
    <property type="term" value="P:carbohydrate metabolic process"/>
    <property type="evidence" value="ECO:0007669"/>
    <property type="project" value="InterPro"/>
</dbReference>
<comment type="caution">
    <text evidence="8">The sequence shown here is derived from an EMBL/GenBank/DDBJ whole genome shotgun (WGS) entry which is preliminary data.</text>
</comment>
<evidence type="ECO:0000256" key="4">
    <source>
        <dbReference type="ARBA" id="ARBA00022801"/>
    </source>
</evidence>
<comment type="catalytic activity">
    <reaction evidence="1">
        <text>Hydrolysis of terminal non-reducing N-acetyl-D-hexosamine residues in N-acetyl-beta-D-hexosaminides.</text>
        <dbReference type="EC" id="3.2.1.52"/>
    </reaction>
</comment>
<name>A0A7X9UD49_9ACTN</name>
<evidence type="ECO:0000256" key="5">
    <source>
        <dbReference type="ARBA" id="ARBA00023295"/>
    </source>
</evidence>
<sequence length="402" mass="42175">MNAFVSRRALISSVSLAAMSAGLGACGISGGRSTGLSGSSSSTKSFEQKPLVQQKLESMTLEQKVAQLFLVTPEQFTGVSQAVVAGSATQRALEDIPVGGLCYFAQNITGDQQLRDLLLGTYSMASRSGAGIAPFLTVDEEGGSLVSRVANSGYFDVQRFSNMAEVGAAGDEAQAAHVGAAIGEYLHEIGFNVDFAPVADVLTNPSNEVIGPRAFSSDPDVVAQMVSAEVLAMLDTGTMPCIKHFPGHGDTAGDSHTGAVVSSRSAEEIRTCEYKPFQAGIDAGCPFVMVGHIETPNLAADGLPASLSKTMITDELRVRLGFGGVVISDSFVMGAITQRYASADAAVRFIQAGGDMVLMPENLRDAYQGLLEAVNEGVIEESRIDESVMRILKVKKRAGMLM</sequence>
<keyword evidence="4 8" id="KW-0378">Hydrolase</keyword>
<dbReference type="PROSITE" id="PS51257">
    <property type="entry name" value="PROKAR_LIPOPROTEIN"/>
    <property type="match status" value="1"/>
</dbReference>
<protein>
    <recommendedName>
        <fullName evidence="3">beta-N-acetylhexosaminidase</fullName>
        <ecNumber evidence="3">3.2.1.52</ecNumber>
    </recommendedName>
</protein>
<dbReference type="EC" id="3.2.1.52" evidence="3"/>
<dbReference type="RefSeq" id="WP_169277885.1">
    <property type="nucleotide sequence ID" value="NZ_JABBCP010000007.1"/>
</dbReference>
<dbReference type="InterPro" id="IPR050226">
    <property type="entry name" value="NagZ_Beta-hexosaminidase"/>
</dbReference>
<dbReference type="GO" id="GO:0004563">
    <property type="term" value="F:beta-N-acetylhexosaminidase activity"/>
    <property type="evidence" value="ECO:0007669"/>
    <property type="project" value="UniProtKB-EC"/>
</dbReference>
<dbReference type="EMBL" id="JABBCP010000007">
    <property type="protein sequence ID" value="NMF56331.1"/>
    <property type="molecule type" value="Genomic_DNA"/>
</dbReference>
<evidence type="ECO:0000256" key="3">
    <source>
        <dbReference type="ARBA" id="ARBA00012663"/>
    </source>
</evidence>
<reference evidence="8 9" key="1">
    <citation type="submission" date="2020-04" db="EMBL/GenBank/DDBJ databases">
        <title>Collinsella sp. KGMB02528 nov., an anaerobic actinobacterium isolated from human feces.</title>
        <authorList>
            <person name="Han K.-I."/>
            <person name="Eom M.K."/>
            <person name="Kim J.-S."/>
            <person name="Lee K.C."/>
            <person name="Suh M.K."/>
            <person name="Park S.-H."/>
            <person name="Lee J.H."/>
            <person name="Kang S.W."/>
            <person name="Park J.-E."/>
            <person name="Oh B.S."/>
            <person name="Yu S.Y."/>
            <person name="Choi S.-H."/>
            <person name="Lee D.H."/>
            <person name="Yoon H."/>
            <person name="Kim B.-Y."/>
            <person name="Lee J.H."/>
            <person name="Lee J.-S."/>
        </authorList>
    </citation>
    <scope>NUCLEOTIDE SEQUENCE [LARGE SCALE GENOMIC DNA]</scope>
    <source>
        <strain evidence="8 9">KGMB02528</strain>
    </source>
</reference>
<keyword evidence="6" id="KW-0732">Signal</keyword>
<feature type="chain" id="PRO_5038447801" description="beta-N-acetylhexosaminidase" evidence="6">
    <location>
        <begin position="18"/>
        <end position="402"/>
    </location>
</feature>
<comment type="similarity">
    <text evidence="2">Belongs to the glycosyl hydrolase 3 family.</text>
</comment>
<evidence type="ECO:0000256" key="2">
    <source>
        <dbReference type="ARBA" id="ARBA00005336"/>
    </source>
</evidence>
<dbReference type="SUPFAM" id="SSF51445">
    <property type="entry name" value="(Trans)glycosidases"/>
    <property type="match status" value="1"/>
</dbReference>
<evidence type="ECO:0000259" key="7">
    <source>
        <dbReference type="Pfam" id="PF00933"/>
    </source>
</evidence>
<keyword evidence="9" id="KW-1185">Reference proteome</keyword>
<feature type="domain" description="Glycoside hydrolase family 3 N-terminal" evidence="7">
    <location>
        <begin position="60"/>
        <end position="394"/>
    </location>
</feature>
<feature type="signal peptide" evidence="6">
    <location>
        <begin position="1"/>
        <end position="17"/>
    </location>
</feature>
<proteinExistence type="inferred from homology"/>
<organism evidence="8 9">
    <name type="scientific">Collinsella acetigenes</name>
    <dbReference type="NCBI Taxonomy" id="2713419"/>
    <lineage>
        <taxon>Bacteria</taxon>
        <taxon>Bacillati</taxon>
        <taxon>Actinomycetota</taxon>
        <taxon>Coriobacteriia</taxon>
        <taxon>Coriobacteriales</taxon>
        <taxon>Coriobacteriaceae</taxon>
        <taxon>Collinsella</taxon>
    </lineage>
</organism>